<evidence type="ECO:0000313" key="2">
    <source>
        <dbReference type="EMBL" id="TKK12381.1"/>
    </source>
</evidence>
<keyword evidence="1" id="KW-0812">Transmembrane</keyword>
<evidence type="ECO:0000256" key="1">
    <source>
        <dbReference type="SAM" id="Phobius"/>
    </source>
</evidence>
<dbReference type="EMBL" id="QGAL01000019">
    <property type="protein sequence ID" value="TKK12381.1"/>
    <property type="molecule type" value="Genomic_DNA"/>
</dbReference>
<comment type="caution">
    <text evidence="2">The sequence shown here is derived from an EMBL/GenBank/DDBJ whole genome shotgun (WGS) entry which is preliminary data.</text>
</comment>
<accession>A0AB38NY21</accession>
<keyword evidence="1" id="KW-1133">Transmembrane helix</keyword>
<name>A0AB38NY21_9ENTR</name>
<evidence type="ECO:0000313" key="3">
    <source>
        <dbReference type="Proteomes" id="UP000306327"/>
    </source>
</evidence>
<dbReference type="Proteomes" id="UP000306327">
    <property type="component" value="Unassembled WGS sequence"/>
</dbReference>
<proteinExistence type="predicted"/>
<keyword evidence="1" id="KW-0472">Membrane</keyword>
<reference evidence="2 3" key="1">
    <citation type="journal article" date="2019" name="Sci. Rep.">
        <title>Differences in resource use lead to coexistence of seed-transmitted microbial populations.</title>
        <authorList>
            <person name="Torres-Cortes G."/>
            <person name="Garcia B.J."/>
            <person name="Compant S."/>
            <person name="Rezki S."/>
            <person name="Jones P."/>
            <person name="Preveaux A."/>
            <person name="Briand M."/>
            <person name="Roulet A."/>
            <person name="Bouchez O."/>
            <person name="Jacobson D."/>
            <person name="Barret M."/>
        </authorList>
    </citation>
    <scope>NUCLEOTIDE SEQUENCE [LARGE SCALE GENOMIC DNA]</scope>
    <source>
        <strain evidence="2 3">CFBP13530</strain>
    </source>
</reference>
<organism evidence="2 3">
    <name type="scientific">Enterobacter cancerogenus</name>
    <dbReference type="NCBI Taxonomy" id="69218"/>
    <lineage>
        <taxon>Bacteria</taxon>
        <taxon>Pseudomonadati</taxon>
        <taxon>Pseudomonadota</taxon>
        <taxon>Gammaproteobacteria</taxon>
        <taxon>Enterobacterales</taxon>
        <taxon>Enterobacteriaceae</taxon>
        <taxon>Enterobacter</taxon>
        <taxon>Enterobacter cloacae complex</taxon>
    </lineage>
</organism>
<feature type="transmembrane region" description="Helical" evidence="1">
    <location>
        <begin position="60"/>
        <end position="80"/>
    </location>
</feature>
<gene>
    <name evidence="2" type="ORF">EcCFBP13530_23880</name>
</gene>
<dbReference type="AlphaFoldDB" id="A0AB38NY21"/>
<protein>
    <submittedName>
        <fullName evidence="2">Uncharacterized protein</fullName>
    </submittedName>
</protein>
<sequence length="84" mass="9278">MFGESCFAHGDLLRGHNQYAGRSLNVNGPVCRDAYSGTFNSPRCEDWICLPKNDSEVSGLFVAIQLITLPVFIISGYCGYELEL</sequence>